<organism evidence="2 3">
    <name type="scientific">Leclercia adecarboxylata</name>
    <dbReference type="NCBI Taxonomy" id="83655"/>
    <lineage>
        <taxon>Bacteria</taxon>
        <taxon>Pseudomonadati</taxon>
        <taxon>Pseudomonadota</taxon>
        <taxon>Gammaproteobacteria</taxon>
        <taxon>Enterobacterales</taxon>
        <taxon>Enterobacteriaceae</taxon>
        <taxon>Leclercia</taxon>
    </lineage>
</organism>
<keyword evidence="1" id="KW-1133">Transmembrane helix</keyword>
<feature type="transmembrane region" description="Helical" evidence="1">
    <location>
        <begin position="20"/>
        <end position="37"/>
    </location>
</feature>
<reference evidence="2 3" key="1">
    <citation type="submission" date="2019-05" db="EMBL/GenBank/DDBJ databases">
        <authorList>
            <consortium name="Pathogen Informatics"/>
        </authorList>
    </citation>
    <scope>NUCLEOTIDE SEQUENCE [LARGE SCALE GENOMIC DNA]</scope>
    <source>
        <strain evidence="2 3">NCTC13032</strain>
    </source>
</reference>
<dbReference type="Proteomes" id="UP000310719">
    <property type="component" value="Chromosome"/>
</dbReference>
<dbReference type="AlphaFoldDB" id="A0A4U9HVH0"/>
<keyword evidence="1" id="KW-0812">Transmembrane</keyword>
<protein>
    <submittedName>
        <fullName evidence="2">Uncharacterized protein</fullName>
    </submittedName>
</protein>
<proteinExistence type="predicted"/>
<evidence type="ECO:0000313" key="2">
    <source>
        <dbReference type="EMBL" id="VTP68494.1"/>
    </source>
</evidence>
<keyword evidence="1" id="KW-0472">Membrane</keyword>
<sequence>MLQIAFLLAGATFVRKAAPFFMVAGLLWGGLGLAIFLDGLQGGLHFPCTFLVCFCCSTAWCRWRSAPRPKALSGGFFTLRAAYFC</sequence>
<name>A0A4U9HVH0_9ENTR</name>
<evidence type="ECO:0000256" key="1">
    <source>
        <dbReference type="SAM" id="Phobius"/>
    </source>
</evidence>
<feature type="transmembrane region" description="Helical" evidence="1">
    <location>
        <begin position="43"/>
        <end position="63"/>
    </location>
</feature>
<gene>
    <name evidence="2" type="ORF">NCTC13032_03583</name>
</gene>
<accession>A0A4U9HVH0</accession>
<evidence type="ECO:0000313" key="3">
    <source>
        <dbReference type="Proteomes" id="UP000310719"/>
    </source>
</evidence>
<dbReference type="EMBL" id="LR590464">
    <property type="protein sequence ID" value="VTP68494.1"/>
    <property type="molecule type" value="Genomic_DNA"/>
</dbReference>